<dbReference type="Pfam" id="PF00072">
    <property type="entry name" value="Response_reg"/>
    <property type="match status" value="1"/>
</dbReference>
<dbReference type="Gene3D" id="1.10.287.130">
    <property type="match status" value="1"/>
</dbReference>
<dbReference type="SMART" id="SM00091">
    <property type="entry name" value="PAS"/>
    <property type="match status" value="2"/>
</dbReference>
<dbReference type="CDD" id="cd16922">
    <property type="entry name" value="HATPase_EvgS-ArcB-TorS-like"/>
    <property type="match status" value="1"/>
</dbReference>
<dbReference type="Gene3D" id="3.40.50.2300">
    <property type="match status" value="1"/>
</dbReference>
<evidence type="ECO:0000256" key="10">
    <source>
        <dbReference type="ARBA" id="ARBA00022989"/>
    </source>
</evidence>
<keyword evidence="10" id="KW-1133">Transmembrane helix</keyword>
<evidence type="ECO:0000256" key="3">
    <source>
        <dbReference type="ARBA" id="ARBA00012438"/>
    </source>
</evidence>
<keyword evidence="6" id="KW-0812">Transmembrane</keyword>
<keyword evidence="4 13" id="KW-0597">Phosphoprotein</keyword>
<dbReference type="FunFam" id="1.10.287.130:FF:000004">
    <property type="entry name" value="Ethylene receptor 1"/>
    <property type="match status" value="1"/>
</dbReference>
<comment type="caution">
    <text evidence="19">The sequence shown here is derived from an EMBL/GenBank/DDBJ whole genome shotgun (WGS) entry which is preliminary data.</text>
</comment>
<evidence type="ECO:0000256" key="1">
    <source>
        <dbReference type="ARBA" id="ARBA00000085"/>
    </source>
</evidence>
<evidence type="ECO:0000256" key="4">
    <source>
        <dbReference type="ARBA" id="ARBA00022553"/>
    </source>
</evidence>
<dbReference type="InterPro" id="IPR036097">
    <property type="entry name" value="HisK_dim/P_sf"/>
</dbReference>
<feature type="domain" description="PAC" evidence="18">
    <location>
        <begin position="274"/>
        <end position="324"/>
    </location>
</feature>
<accession>A0A918TSV0</accession>
<dbReference type="SMART" id="SM00387">
    <property type="entry name" value="HATPase_c"/>
    <property type="match status" value="1"/>
</dbReference>
<dbReference type="SMART" id="SM00448">
    <property type="entry name" value="REC"/>
    <property type="match status" value="1"/>
</dbReference>
<feature type="domain" description="Response regulatory" evidence="16">
    <location>
        <begin position="705"/>
        <end position="825"/>
    </location>
</feature>
<keyword evidence="12" id="KW-0472">Membrane</keyword>
<dbReference type="GO" id="GO:0016020">
    <property type="term" value="C:membrane"/>
    <property type="evidence" value="ECO:0007669"/>
    <property type="project" value="UniProtKB-SubCell"/>
</dbReference>
<evidence type="ECO:0000313" key="20">
    <source>
        <dbReference type="Proteomes" id="UP000644507"/>
    </source>
</evidence>
<dbReference type="PROSITE" id="PS50112">
    <property type="entry name" value="PAS"/>
    <property type="match status" value="2"/>
</dbReference>
<feature type="domain" description="PAS" evidence="17">
    <location>
        <begin position="202"/>
        <end position="244"/>
    </location>
</feature>
<dbReference type="Gene3D" id="3.30.565.10">
    <property type="entry name" value="Histidine kinase-like ATPase, C-terminal domain"/>
    <property type="match status" value="1"/>
</dbReference>
<dbReference type="Pfam" id="PF02518">
    <property type="entry name" value="HATPase_c"/>
    <property type="match status" value="1"/>
</dbReference>
<dbReference type="CDD" id="cd00130">
    <property type="entry name" value="PAS"/>
    <property type="match status" value="2"/>
</dbReference>
<dbReference type="InterPro" id="IPR000014">
    <property type="entry name" value="PAS"/>
</dbReference>
<organism evidence="19 20">
    <name type="scientific">Roseibacillus persicicus</name>
    <dbReference type="NCBI Taxonomy" id="454148"/>
    <lineage>
        <taxon>Bacteria</taxon>
        <taxon>Pseudomonadati</taxon>
        <taxon>Verrucomicrobiota</taxon>
        <taxon>Verrucomicrobiia</taxon>
        <taxon>Verrucomicrobiales</taxon>
        <taxon>Verrucomicrobiaceae</taxon>
        <taxon>Roseibacillus</taxon>
    </lineage>
</organism>
<dbReference type="InterPro" id="IPR011006">
    <property type="entry name" value="CheY-like_superfamily"/>
</dbReference>
<sequence length="829" mass="92104">MSSQAERLVKRQLREKTARLEAERLLEEKSLELFEANQALEETLRIQRKALDTYQTVMTALADVVLGLRGNHQSNIHSLLETAGQLTGAHCGCYALTDEDRLVTEKIFWMPEGTPDSIDENCLAQVLLQIPSTEGFSFLRFDGHSFMAAPILDGELQIGFIIFSFPGESEANELCRAILELIAHAIGVEELKNRTGKEREASEQKYRELFHASVDGIVIHDMRGRVTEASDSAVAMLGYTREALRKLKIPRLFTLDSKDITSVAFRQVKTSGRCRYEAHLMRSDGSTFPAEIVGSLFHINGKPHVHGIIRDVSSRREAQVAAIERERKFRAVFESSLDGIILHDMSGQILDVNSTLARLVDREREEFLKMELCQLYPPDALPVFRTAIKTVRNQGKHRFEIPFLRANGSKFLAEVSCSSFELGNQTLVQGIVRDITEKRRKEEEIRMAKEEAERANKSKSLFLATMSHEIRTPLNGIIGFAELLAAEDLPPNASDSVAMIQRSGDLLLGLITDLLDLSKIESDGLVLSDSDYNLRQTINDILSAQGKVAKEKGIELKANLPNNLPDLVTGDALRVRQVISNLVGNAVKFTEVGSVELILTIRHTKLHFEIVDTGPGFPNEVAELLFENFFQVDQATTKNHGGAGLGLAICRKLVNQMGGSIKASSTPGVGSRFSFNLPLRVPAEESQNLQSGNPLEAFRPVQGVRLLVAEDQKINARLLGLMLDKARIKYDLVNDGQEALEQLATERRYDAVLMDVRMPRMDGLEATRRIRKGEAGDTTSEIPIVAVTANAMDEDHENCVAAGMTHFLSKPIRTELLVDCLVDMGLGHY</sequence>
<evidence type="ECO:0000259" key="18">
    <source>
        <dbReference type="PROSITE" id="PS50113"/>
    </source>
</evidence>
<reference evidence="19" key="2">
    <citation type="submission" date="2020-09" db="EMBL/GenBank/DDBJ databases">
        <authorList>
            <person name="Sun Q."/>
            <person name="Kim S."/>
        </authorList>
    </citation>
    <scope>NUCLEOTIDE SEQUENCE</scope>
    <source>
        <strain evidence="19">KCTC 12988</strain>
    </source>
</reference>
<comment type="catalytic activity">
    <reaction evidence="1">
        <text>ATP + protein L-histidine = ADP + protein N-phospho-L-histidine.</text>
        <dbReference type="EC" id="2.7.13.3"/>
    </reaction>
</comment>
<keyword evidence="14" id="KW-0175">Coiled coil</keyword>
<evidence type="ECO:0000259" key="17">
    <source>
        <dbReference type="PROSITE" id="PS50112"/>
    </source>
</evidence>
<evidence type="ECO:0000256" key="9">
    <source>
        <dbReference type="ARBA" id="ARBA00022840"/>
    </source>
</evidence>
<feature type="domain" description="PAS" evidence="17">
    <location>
        <begin position="325"/>
        <end position="395"/>
    </location>
</feature>
<keyword evidence="8" id="KW-0418">Kinase</keyword>
<dbReference type="InterPro" id="IPR004358">
    <property type="entry name" value="Sig_transdc_His_kin-like_C"/>
</dbReference>
<feature type="modified residue" description="4-aspartylphosphate" evidence="13">
    <location>
        <position position="755"/>
    </location>
</feature>
<dbReference type="SUPFAM" id="SSF52172">
    <property type="entry name" value="CheY-like"/>
    <property type="match status" value="1"/>
</dbReference>
<evidence type="ECO:0000256" key="5">
    <source>
        <dbReference type="ARBA" id="ARBA00022679"/>
    </source>
</evidence>
<dbReference type="Gene3D" id="3.30.450.20">
    <property type="entry name" value="PAS domain"/>
    <property type="match status" value="2"/>
</dbReference>
<feature type="coiled-coil region" evidence="14">
    <location>
        <begin position="431"/>
        <end position="458"/>
    </location>
</feature>
<dbReference type="PANTHER" id="PTHR45339:SF1">
    <property type="entry name" value="HYBRID SIGNAL TRANSDUCTION HISTIDINE KINASE J"/>
    <property type="match status" value="1"/>
</dbReference>
<dbReference type="InterPro" id="IPR005467">
    <property type="entry name" value="His_kinase_dom"/>
</dbReference>
<dbReference type="FunFam" id="3.30.565.10:FF:000010">
    <property type="entry name" value="Sensor histidine kinase RcsC"/>
    <property type="match status" value="1"/>
</dbReference>
<dbReference type="RefSeq" id="WP_189571169.1">
    <property type="nucleotide sequence ID" value="NZ_BMXI01000012.1"/>
</dbReference>
<proteinExistence type="predicted"/>
<evidence type="ECO:0000256" key="6">
    <source>
        <dbReference type="ARBA" id="ARBA00022692"/>
    </source>
</evidence>
<evidence type="ECO:0000256" key="2">
    <source>
        <dbReference type="ARBA" id="ARBA00004370"/>
    </source>
</evidence>
<dbReference type="GO" id="GO:0000155">
    <property type="term" value="F:phosphorelay sensor kinase activity"/>
    <property type="evidence" value="ECO:0007669"/>
    <property type="project" value="InterPro"/>
</dbReference>
<evidence type="ECO:0000313" key="19">
    <source>
        <dbReference type="EMBL" id="GHC59677.1"/>
    </source>
</evidence>
<dbReference type="EMBL" id="BMXI01000012">
    <property type="protein sequence ID" value="GHC59677.1"/>
    <property type="molecule type" value="Genomic_DNA"/>
</dbReference>
<evidence type="ECO:0000256" key="12">
    <source>
        <dbReference type="ARBA" id="ARBA00023136"/>
    </source>
</evidence>
<evidence type="ECO:0000256" key="14">
    <source>
        <dbReference type="SAM" id="Coils"/>
    </source>
</evidence>
<dbReference type="InterPro" id="IPR003594">
    <property type="entry name" value="HATPase_dom"/>
</dbReference>
<dbReference type="PROSITE" id="PS50109">
    <property type="entry name" value="HIS_KIN"/>
    <property type="match status" value="1"/>
</dbReference>
<dbReference type="NCBIfam" id="TIGR00229">
    <property type="entry name" value="sensory_box"/>
    <property type="match status" value="2"/>
</dbReference>
<dbReference type="SUPFAM" id="SSF47384">
    <property type="entry name" value="Homodimeric domain of signal transducing histidine kinase"/>
    <property type="match status" value="1"/>
</dbReference>
<gene>
    <name evidence="19" type="ORF">GCM10007100_28630</name>
</gene>
<dbReference type="InterPro" id="IPR003661">
    <property type="entry name" value="HisK_dim/P_dom"/>
</dbReference>
<name>A0A918TSV0_9BACT</name>
<dbReference type="EC" id="2.7.13.3" evidence="3"/>
<protein>
    <recommendedName>
        <fullName evidence="3">histidine kinase</fullName>
        <ecNumber evidence="3">2.7.13.3</ecNumber>
    </recommendedName>
</protein>
<dbReference type="AlphaFoldDB" id="A0A918TSV0"/>
<dbReference type="PRINTS" id="PR00344">
    <property type="entry name" value="BCTRLSENSOR"/>
</dbReference>
<dbReference type="CDD" id="cd00082">
    <property type="entry name" value="HisKA"/>
    <property type="match status" value="1"/>
</dbReference>
<dbReference type="Pfam" id="PF13426">
    <property type="entry name" value="PAS_9"/>
    <property type="match status" value="2"/>
</dbReference>
<keyword evidence="5" id="KW-0808">Transferase</keyword>
<evidence type="ECO:0000256" key="7">
    <source>
        <dbReference type="ARBA" id="ARBA00022741"/>
    </source>
</evidence>
<evidence type="ECO:0000259" key="15">
    <source>
        <dbReference type="PROSITE" id="PS50109"/>
    </source>
</evidence>
<feature type="domain" description="PAC" evidence="18">
    <location>
        <begin position="397"/>
        <end position="447"/>
    </location>
</feature>
<keyword evidence="11" id="KW-0902">Two-component regulatory system</keyword>
<dbReference type="CDD" id="cd17546">
    <property type="entry name" value="REC_hyHK_CKI1_RcsC-like"/>
    <property type="match status" value="1"/>
</dbReference>
<dbReference type="InterPro" id="IPR001610">
    <property type="entry name" value="PAC"/>
</dbReference>
<reference evidence="19" key="1">
    <citation type="journal article" date="2014" name="Int. J. Syst. Evol. Microbiol.">
        <title>Complete genome sequence of Corynebacterium casei LMG S-19264T (=DSM 44701T), isolated from a smear-ripened cheese.</title>
        <authorList>
            <consortium name="US DOE Joint Genome Institute (JGI-PGF)"/>
            <person name="Walter F."/>
            <person name="Albersmeier A."/>
            <person name="Kalinowski J."/>
            <person name="Ruckert C."/>
        </authorList>
    </citation>
    <scope>NUCLEOTIDE SEQUENCE</scope>
    <source>
        <strain evidence="19">KCTC 12988</strain>
    </source>
</reference>
<comment type="subcellular location">
    <subcellularLocation>
        <location evidence="2">Membrane</location>
    </subcellularLocation>
</comment>
<keyword evidence="9" id="KW-0067">ATP-binding</keyword>
<keyword evidence="7" id="KW-0547">Nucleotide-binding</keyword>
<dbReference type="SUPFAM" id="SSF55874">
    <property type="entry name" value="ATPase domain of HSP90 chaperone/DNA topoisomerase II/histidine kinase"/>
    <property type="match status" value="1"/>
</dbReference>
<dbReference type="Proteomes" id="UP000644507">
    <property type="component" value="Unassembled WGS sequence"/>
</dbReference>
<dbReference type="PANTHER" id="PTHR45339">
    <property type="entry name" value="HYBRID SIGNAL TRANSDUCTION HISTIDINE KINASE J"/>
    <property type="match status" value="1"/>
</dbReference>
<evidence type="ECO:0000259" key="16">
    <source>
        <dbReference type="PROSITE" id="PS50110"/>
    </source>
</evidence>
<evidence type="ECO:0000256" key="13">
    <source>
        <dbReference type="PROSITE-ProRule" id="PRU00169"/>
    </source>
</evidence>
<keyword evidence="20" id="KW-1185">Reference proteome</keyword>
<dbReference type="SMART" id="SM00388">
    <property type="entry name" value="HisKA"/>
    <property type="match status" value="1"/>
</dbReference>
<evidence type="ECO:0000256" key="8">
    <source>
        <dbReference type="ARBA" id="ARBA00022777"/>
    </source>
</evidence>
<feature type="domain" description="Histidine kinase" evidence="15">
    <location>
        <begin position="465"/>
        <end position="681"/>
    </location>
</feature>
<dbReference type="SMART" id="SM00086">
    <property type="entry name" value="PAC"/>
    <property type="match status" value="2"/>
</dbReference>
<dbReference type="InterPro" id="IPR001789">
    <property type="entry name" value="Sig_transdc_resp-reg_receiver"/>
</dbReference>
<dbReference type="GO" id="GO:0005524">
    <property type="term" value="F:ATP binding"/>
    <property type="evidence" value="ECO:0007669"/>
    <property type="project" value="UniProtKB-KW"/>
</dbReference>
<dbReference type="Pfam" id="PF00512">
    <property type="entry name" value="HisKA"/>
    <property type="match status" value="1"/>
</dbReference>
<dbReference type="PROSITE" id="PS50113">
    <property type="entry name" value="PAC"/>
    <property type="match status" value="2"/>
</dbReference>
<dbReference type="InterPro" id="IPR035965">
    <property type="entry name" value="PAS-like_dom_sf"/>
</dbReference>
<dbReference type="SUPFAM" id="SSF55785">
    <property type="entry name" value="PYP-like sensor domain (PAS domain)"/>
    <property type="match status" value="2"/>
</dbReference>
<dbReference type="InterPro" id="IPR036890">
    <property type="entry name" value="HATPase_C_sf"/>
</dbReference>
<dbReference type="InterPro" id="IPR000700">
    <property type="entry name" value="PAS-assoc_C"/>
</dbReference>
<evidence type="ECO:0000256" key="11">
    <source>
        <dbReference type="ARBA" id="ARBA00023012"/>
    </source>
</evidence>
<dbReference type="PROSITE" id="PS50110">
    <property type="entry name" value="RESPONSE_REGULATORY"/>
    <property type="match status" value="1"/>
</dbReference>